<dbReference type="InterPro" id="IPR050561">
    <property type="entry name" value="PTP"/>
</dbReference>
<proteinExistence type="predicted"/>
<dbReference type="InterPro" id="IPR016130">
    <property type="entry name" value="Tyr_Pase_AS"/>
</dbReference>
<dbReference type="Proteomes" id="UP000054007">
    <property type="component" value="Unassembled WGS sequence"/>
</dbReference>
<dbReference type="PROSITE" id="PS00383">
    <property type="entry name" value="TYR_PHOSPHATASE_1"/>
    <property type="match status" value="1"/>
</dbReference>
<dbReference type="EMBL" id="KN880437">
    <property type="protein sequence ID" value="KIY73250.1"/>
    <property type="molecule type" value="Genomic_DNA"/>
</dbReference>
<evidence type="ECO:0000259" key="2">
    <source>
        <dbReference type="PROSITE" id="PS50056"/>
    </source>
</evidence>
<keyword evidence="1" id="KW-0378">Hydrolase</keyword>
<dbReference type="Gene3D" id="3.90.190.10">
    <property type="entry name" value="Protein tyrosine phosphatase superfamily"/>
    <property type="match status" value="1"/>
</dbReference>
<dbReference type="Pfam" id="PF22784">
    <property type="entry name" value="PTP-SAK"/>
    <property type="match status" value="1"/>
</dbReference>
<name>A0A0D7BSN2_9AGAR</name>
<dbReference type="AlphaFoldDB" id="A0A0D7BSN2"/>
<keyword evidence="4" id="KW-1185">Reference proteome</keyword>
<organism evidence="3 4">
    <name type="scientific">Cylindrobasidium torrendii FP15055 ss-10</name>
    <dbReference type="NCBI Taxonomy" id="1314674"/>
    <lineage>
        <taxon>Eukaryota</taxon>
        <taxon>Fungi</taxon>
        <taxon>Dikarya</taxon>
        <taxon>Basidiomycota</taxon>
        <taxon>Agaricomycotina</taxon>
        <taxon>Agaricomycetes</taxon>
        <taxon>Agaricomycetidae</taxon>
        <taxon>Agaricales</taxon>
        <taxon>Marasmiineae</taxon>
        <taxon>Physalacriaceae</taxon>
        <taxon>Cylindrobasidium</taxon>
    </lineage>
</organism>
<dbReference type="InterPro" id="IPR029021">
    <property type="entry name" value="Prot-tyrosine_phosphatase-like"/>
</dbReference>
<reference evidence="3 4" key="1">
    <citation type="journal article" date="2015" name="Fungal Genet. Biol.">
        <title>Evolution of novel wood decay mechanisms in Agaricales revealed by the genome sequences of Fistulina hepatica and Cylindrobasidium torrendii.</title>
        <authorList>
            <person name="Floudas D."/>
            <person name="Held B.W."/>
            <person name="Riley R."/>
            <person name="Nagy L.G."/>
            <person name="Koehler G."/>
            <person name="Ransdell A.S."/>
            <person name="Younus H."/>
            <person name="Chow J."/>
            <person name="Chiniquy J."/>
            <person name="Lipzen A."/>
            <person name="Tritt A."/>
            <person name="Sun H."/>
            <person name="Haridas S."/>
            <person name="LaButti K."/>
            <person name="Ohm R.A."/>
            <person name="Kues U."/>
            <person name="Blanchette R.A."/>
            <person name="Grigoriev I.V."/>
            <person name="Minto R.E."/>
            <person name="Hibbett D.S."/>
        </authorList>
    </citation>
    <scope>NUCLEOTIDE SEQUENCE [LARGE SCALE GENOMIC DNA]</scope>
    <source>
        <strain evidence="3 4">FP15055 ss-10</strain>
    </source>
</reference>
<accession>A0A0D7BSN2</accession>
<dbReference type="STRING" id="1314674.A0A0D7BSN2"/>
<feature type="domain" description="Tyrosine specific protein phosphatases" evidence="2">
    <location>
        <begin position="168"/>
        <end position="212"/>
    </location>
</feature>
<dbReference type="InterPro" id="IPR000387">
    <property type="entry name" value="Tyr_Pase_dom"/>
</dbReference>
<evidence type="ECO:0000256" key="1">
    <source>
        <dbReference type="ARBA" id="ARBA00022801"/>
    </source>
</evidence>
<evidence type="ECO:0000313" key="4">
    <source>
        <dbReference type="Proteomes" id="UP000054007"/>
    </source>
</evidence>
<dbReference type="GO" id="GO:0016791">
    <property type="term" value="F:phosphatase activity"/>
    <property type="evidence" value="ECO:0007669"/>
    <property type="project" value="UniProtKB-ARBA"/>
</dbReference>
<dbReference type="PROSITE" id="PS50056">
    <property type="entry name" value="TYR_PHOSPHATASE_2"/>
    <property type="match status" value="1"/>
</dbReference>
<evidence type="ECO:0000313" key="3">
    <source>
        <dbReference type="EMBL" id="KIY73250.1"/>
    </source>
</evidence>
<dbReference type="OrthoDB" id="2017893at2759"/>
<sequence>MIGVRLRKEVCRWLCSPPLAQYAHYKTQRHPTPTLPRLNPPYPTLSHRPPDNMEFSTNFGSSFASSSFEPVALSATRPRPIPNSYWATPLVLACEFPWSPYASCTNKCKLDALLAAGVRAFIDLTESGELKPYSDILCQRAEMLGIDPGSIDYYRFPIRDRCTPESGPGFMSKVFKVLEQNRDRGRITAVHCRGGIGRTGMVIGCWLVQSGIAKDGEEALSIIAREWRTVEKCRRYPNSPETGAQFEFVKTFRGNPGRSGLRKALKDQ</sequence>
<gene>
    <name evidence="3" type="ORF">CYLTODRAFT_417215</name>
</gene>
<protein>
    <recommendedName>
        <fullName evidence="2">Tyrosine specific protein phosphatases domain-containing protein</fullName>
    </recommendedName>
</protein>
<dbReference type="SUPFAM" id="SSF52799">
    <property type="entry name" value="(Phosphotyrosine protein) phosphatases II"/>
    <property type="match status" value="1"/>
</dbReference>
<dbReference type="InterPro" id="IPR057023">
    <property type="entry name" value="PTP-SAK"/>
</dbReference>
<dbReference type="PANTHER" id="PTHR23339">
    <property type="entry name" value="TYROSINE SPECIFIC PROTEIN PHOSPHATASE AND DUAL SPECIFICITY PROTEIN PHOSPHATASE"/>
    <property type="match status" value="1"/>
</dbReference>